<evidence type="ECO:0000256" key="1">
    <source>
        <dbReference type="SAM" id="MobiDB-lite"/>
    </source>
</evidence>
<keyword evidence="3" id="KW-1185">Reference proteome</keyword>
<sequence length="464" mass="49379">MTEGSSNFGQSTPSANFSNYLANSNQFNNSYNQNCQNPNYPPLFHPAAVAAVAAAAAAAGYTQQFNPGVIGHTLGSNAYLSPSDASRAYYARFALQQSGLYPGSSTFNNFGGMNIPHDFPLSNSTVPSIPSSSSGSGFSLGSSGPSSYVQKSENCSNSQQQQPAGQSTKPPKSSGNNKGSTKSPGIRNRKSLSSEELANRKHQEFSELVKARTEKLMSDGPVLNMGHPLNLTANSNGLNTFVSSANMNRAYYNNPVLQQSGLYPGSNTFNNFGGINIPHDFQVSNSTTIPSSTSGSGFSLGNSGPSTNDVLKPENCSNSQQQQQQSTGQSTKPPKSSSSVKGSTKSSGTRNRKLLSSEELANRKRQEFNELVKARTEKLMSDGPVLNTEQPGQSSTALSSSSSAGSTGPESDAPNYRKLIHAVLDAKKSALLRSPHVIDFLSSRQRALTDYKRQTELFSVTMNK</sequence>
<dbReference type="WBParaSite" id="TREG1_61570.1">
    <property type="protein sequence ID" value="TREG1_61570.1"/>
    <property type="gene ID" value="TREG1_61570"/>
</dbReference>
<feature type="domain" description="Regulatory factor X-associated protein RFXANK-binding" evidence="2">
    <location>
        <begin position="396"/>
        <end position="452"/>
    </location>
</feature>
<feature type="compositionally biased region" description="Low complexity" evidence="1">
    <location>
        <begin position="286"/>
        <end position="306"/>
    </location>
</feature>
<dbReference type="InterPro" id="IPR038308">
    <property type="entry name" value="RFXAP_C_sf"/>
</dbReference>
<dbReference type="AlphaFoldDB" id="A0AA85K626"/>
<feature type="region of interest" description="Disordered" evidence="1">
    <location>
        <begin position="379"/>
        <end position="414"/>
    </location>
</feature>
<feature type="compositionally biased region" description="Low complexity" evidence="1">
    <location>
        <begin position="171"/>
        <end position="185"/>
    </location>
</feature>
<reference evidence="3" key="1">
    <citation type="submission" date="2022-06" db="EMBL/GenBank/DDBJ databases">
        <authorList>
            <person name="Berger JAMES D."/>
            <person name="Berger JAMES D."/>
        </authorList>
    </citation>
    <scope>NUCLEOTIDE SEQUENCE [LARGE SCALE GENOMIC DNA]</scope>
</reference>
<accession>A0AA85K626</accession>
<feature type="compositionally biased region" description="Low complexity" evidence="1">
    <location>
        <begin position="394"/>
        <end position="408"/>
    </location>
</feature>
<protein>
    <recommendedName>
        <fullName evidence="2">Regulatory factor X-associated protein RFXANK-binding domain-containing protein</fullName>
    </recommendedName>
</protein>
<feature type="region of interest" description="Disordered" evidence="1">
    <location>
        <begin position="125"/>
        <end position="199"/>
    </location>
</feature>
<dbReference type="Pfam" id="PF15289">
    <property type="entry name" value="RFXA_RFXANK_bdg"/>
    <property type="match status" value="1"/>
</dbReference>
<feature type="compositionally biased region" description="Low complexity" evidence="1">
    <location>
        <begin position="317"/>
        <end position="349"/>
    </location>
</feature>
<dbReference type="Gene3D" id="6.10.290.30">
    <property type="entry name" value="Regulatory factor X-associated C-terminal binding domain"/>
    <property type="match status" value="1"/>
</dbReference>
<dbReference type="Proteomes" id="UP000050795">
    <property type="component" value="Unassembled WGS sequence"/>
</dbReference>
<evidence type="ECO:0000259" key="2">
    <source>
        <dbReference type="Pfam" id="PF15289"/>
    </source>
</evidence>
<feature type="region of interest" description="Disordered" evidence="1">
    <location>
        <begin position="286"/>
        <end position="362"/>
    </location>
</feature>
<name>A0AA85K626_TRIRE</name>
<evidence type="ECO:0000313" key="4">
    <source>
        <dbReference type="WBParaSite" id="TREG1_61570.1"/>
    </source>
</evidence>
<feature type="compositionally biased region" description="Low complexity" evidence="1">
    <location>
        <begin position="125"/>
        <end position="147"/>
    </location>
</feature>
<dbReference type="InterPro" id="IPR029316">
    <property type="entry name" value="RFXAP_RFXANK-bd"/>
</dbReference>
<evidence type="ECO:0000313" key="3">
    <source>
        <dbReference type="Proteomes" id="UP000050795"/>
    </source>
</evidence>
<feature type="compositionally biased region" description="Polar residues" evidence="1">
    <location>
        <begin position="148"/>
        <end position="170"/>
    </location>
</feature>
<proteinExistence type="predicted"/>
<reference evidence="4" key="2">
    <citation type="submission" date="2023-11" db="UniProtKB">
        <authorList>
            <consortium name="WormBaseParasite"/>
        </authorList>
    </citation>
    <scope>IDENTIFICATION</scope>
</reference>
<organism evidence="3 4">
    <name type="scientific">Trichobilharzia regenti</name>
    <name type="common">Nasal bird schistosome</name>
    <dbReference type="NCBI Taxonomy" id="157069"/>
    <lineage>
        <taxon>Eukaryota</taxon>
        <taxon>Metazoa</taxon>
        <taxon>Spiralia</taxon>
        <taxon>Lophotrochozoa</taxon>
        <taxon>Platyhelminthes</taxon>
        <taxon>Trematoda</taxon>
        <taxon>Digenea</taxon>
        <taxon>Strigeidida</taxon>
        <taxon>Schistosomatoidea</taxon>
        <taxon>Schistosomatidae</taxon>
        <taxon>Trichobilharzia</taxon>
    </lineage>
</organism>